<feature type="transmembrane region" description="Helical" evidence="6">
    <location>
        <begin position="215"/>
        <end position="237"/>
    </location>
</feature>
<dbReference type="OrthoDB" id="8904098at2759"/>
<evidence type="ECO:0000256" key="5">
    <source>
        <dbReference type="ARBA" id="ARBA00023136"/>
    </source>
</evidence>
<protein>
    <submittedName>
        <fullName evidence="7">Uncharacterized protein</fullName>
    </submittedName>
</protein>
<reference evidence="7 8" key="1">
    <citation type="submission" date="2020-04" db="EMBL/GenBank/DDBJ databases">
        <title>Plant Genome Project.</title>
        <authorList>
            <person name="Zhang R.-G."/>
        </authorList>
    </citation>
    <scope>NUCLEOTIDE SEQUENCE [LARGE SCALE GENOMIC DNA]</scope>
    <source>
        <strain evidence="7">YNK0</strain>
        <tissue evidence="7">Leaf</tissue>
    </source>
</reference>
<evidence type="ECO:0000256" key="6">
    <source>
        <dbReference type="SAM" id="Phobius"/>
    </source>
</evidence>
<dbReference type="Gene3D" id="1.20.1250.20">
    <property type="entry name" value="MFS general substrate transporter like domains"/>
    <property type="match status" value="1"/>
</dbReference>
<dbReference type="EMBL" id="JABCRI010000022">
    <property type="protein sequence ID" value="KAF8379288.1"/>
    <property type="molecule type" value="Genomic_DNA"/>
</dbReference>
<dbReference type="PANTHER" id="PTHR11654">
    <property type="entry name" value="OLIGOPEPTIDE TRANSPORTER-RELATED"/>
    <property type="match status" value="1"/>
</dbReference>
<feature type="transmembrane region" description="Helical" evidence="6">
    <location>
        <begin position="528"/>
        <end position="552"/>
    </location>
</feature>
<dbReference type="GO" id="GO:0022857">
    <property type="term" value="F:transmembrane transporter activity"/>
    <property type="evidence" value="ECO:0007669"/>
    <property type="project" value="InterPro"/>
</dbReference>
<sequence length="611" mass="67871">METRDESTHEASSVTDEFKVVELAQSQEVGEKLCDVYTRDGSLDRFGKPAAKGRTGGWKSGMLLLVNQGLATLAFVGVEVNMVLFSTRVLKQTNAEAANTFSRWMGTVNLFSLMGAFLSDSYLGRYLTCAIFQVIFIIGLAMLSVSTYLFLLQPRGCGKIGFPCDSHSPLEVAIFYISIYLIALGNGASEPSLATFGADQFDEEDTEEKRSKVSFFSYFYVALNLGSMFSETVLAYIENLGNWVLGFWISTGCGFVAFVLLLSGTFRYRHFKTSGNPISRFCQVIVASTKKMKLEVPSHGDGLYEVHGKASETSSVRNIHHTDDFRFLDRAAIITPEDMTLIPNKGYSPNPWHLCTITQVEEVKCLLRLLPIWLCTILYSVVFIQMVSLFVEQGAAMNTSISSFHIPPASMTVFDIVSVSTFIIFYDRLILPYYTKLTKSKPKVPTELQRMGIGLVIAIMAILSAGIVEQQRLKYAKKGDKELSSLSIFWQIPQYVLIGVSEAFMYVAQLEFFAAQTPDGLKSLGIGLSMSSTAMGSYLCSFLLTVVMKITTKNGQPGWIPPNLNDGHMDRFFFLSAALTTLNLVLYVSCAKRYKCISLEKREGAEMEVMP</sequence>
<keyword evidence="4 6" id="KW-1133">Transmembrane helix</keyword>
<evidence type="ECO:0000256" key="3">
    <source>
        <dbReference type="ARBA" id="ARBA00022692"/>
    </source>
</evidence>
<keyword evidence="3 6" id="KW-0812">Transmembrane</keyword>
<dbReference type="Proteomes" id="UP000655225">
    <property type="component" value="Unassembled WGS sequence"/>
</dbReference>
<dbReference type="OMA" id="RYLTCVT"/>
<proteinExistence type="inferred from homology"/>
<gene>
    <name evidence="7" type="ORF">HHK36_028721</name>
</gene>
<name>A0A835D3P6_TETSI</name>
<evidence type="ECO:0000313" key="7">
    <source>
        <dbReference type="EMBL" id="KAF8379288.1"/>
    </source>
</evidence>
<dbReference type="FunFam" id="1.20.1250.20:FF:000094">
    <property type="entry name" value="protein NRT1/ PTR FAMILY 7.3"/>
    <property type="match status" value="1"/>
</dbReference>
<feature type="transmembrane region" description="Helical" evidence="6">
    <location>
        <begin position="411"/>
        <end position="431"/>
    </location>
</feature>
<evidence type="ECO:0000256" key="4">
    <source>
        <dbReference type="ARBA" id="ARBA00022989"/>
    </source>
</evidence>
<comment type="similarity">
    <text evidence="2">Belongs to the major facilitator superfamily. Proton-dependent oligopeptide transporter (POT/PTR) (TC 2.A.17) family.</text>
</comment>
<evidence type="ECO:0000256" key="2">
    <source>
        <dbReference type="ARBA" id="ARBA00005982"/>
    </source>
</evidence>
<comment type="caution">
    <text evidence="7">The sequence shown here is derived from an EMBL/GenBank/DDBJ whole genome shotgun (WGS) entry which is preliminary data.</text>
</comment>
<feature type="transmembrane region" description="Helical" evidence="6">
    <location>
        <begin position="572"/>
        <end position="591"/>
    </location>
</feature>
<keyword evidence="8" id="KW-1185">Reference proteome</keyword>
<comment type="subcellular location">
    <subcellularLocation>
        <location evidence="1">Membrane</location>
        <topology evidence="1">Multi-pass membrane protein</topology>
    </subcellularLocation>
</comment>
<dbReference type="InterPro" id="IPR000109">
    <property type="entry name" value="POT_fam"/>
</dbReference>
<feature type="transmembrane region" description="Helical" evidence="6">
    <location>
        <begin position="488"/>
        <end position="507"/>
    </location>
</feature>
<dbReference type="AlphaFoldDB" id="A0A835D3P6"/>
<feature type="transmembrane region" description="Helical" evidence="6">
    <location>
        <begin position="369"/>
        <end position="391"/>
    </location>
</feature>
<feature type="transmembrane region" description="Helical" evidence="6">
    <location>
        <begin position="130"/>
        <end position="152"/>
    </location>
</feature>
<accession>A0A835D3P6</accession>
<feature type="transmembrane region" description="Helical" evidence="6">
    <location>
        <begin position="243"/>
        <end position="262"/>
    </location>
</feature>
<dbReference type="GO" id="GO:0016020">
    <property type="term" value="C:membrane"/>
    <property type="evidence" value="ECO:0007669"/>
    <property type="project" value="UniProtKB-SubCell"/>
</dbReference>
<dbReference type="InterPro" id="IPR036259">
    <property type="entry name" value="MFS_trans_sf"/>
</dbReference>
<keyword evidence="5 6" id="KW-0472">Membrane</keyword>
<feature type="transmembrane region" description="Helical" evidence="6">
    <location>
        <begin position="172"/>
        <end position="194"/>
    </location>
</feature>
<feature type="transmembrane region" description="Helical" evidence="6">
    <location>
        <begin position="451"/>
        <end position="468"/>
    </location>
</feature>
<feature type="transmembrane region" description="Helical" evidence="6">
    <location>
        <begin position="62"/>
        <end position="84"/>
    </location>
</feature>
<organism evidence="7 8">
    <name type="scientific">Tetracentron sinense</name>
    <name type="common">Spur-leaf</name>
    <dbReference type="NCBI Taxonomy" id="13715"/>
    <lineage>
        <taxon>Eukaryota</taxon>
        <taxon>Viridiplantae</taxon>
        <taxon>Streptophyta</taxon>
        <taxon>Embryophyta</taxon>
        <taxon>Tracheophyta</taxon>
        <taxon>Spermatophyta</taxon>
        <taxon>Magnoliopsida</taxon>
        <taxon>Trochodendrales</taxon>
        <taxon>Trochodendraceae</taxon>
        <taxon>Tetracentron</taxon>
    </lineage>
</organism>
<dbReference type="SUPFAM" id="SSF103473">
    <property type="entry name" value="MFS general substrate transporter"/>
    <property type="match status" value="1"/>
</dbReference>
<evidence type="ECO:0000256" key="1">
    <source>
        <dbReference type="ARBA" id="ARBA00004141"/>
    </source>
</evidence>
<evidence type="ECO:0000313" key="8">
    <source>
        <dbReference type="Proteomes" id="UP000655225"/>
    </source>
</evidence>
<dbReference type="Pfam" id="PF00854">
    <property type="entry name" value="PTR2"/>
    <property type="match status" value="1"/>
</dbReference>
<feature type="transmembrane region" description="Helical" evidence="6">
    <location>
        <begin position="104"/>
        <end position="123"/>
    </location>
</feature>